<evidence type="ECO:0000313" key="3">
    <source>
        <dbReference type="EMBL" id="GBL92509.1"/>
    </source>
</evidence>
<sequence>MSGPRLTFEKGKFILKCYWNYANVAEVRRQYCRKFQADPPTRLTVNRIKDKFETNGTVQNVHRQSSGSSRTSTSFTSRESVLENYRQTSKKYVRQTSREIGIRKSSAYCIFKRCVNGNLHSNDGTCYQLK</sequence>
<dbReference type="Pfam" id="PF16087">
    <property type="entry name" value="DUF4817"/>
    <property type="match status" value="1"/>
</dbReference>
<accession>A0A4Y2BLL1</accession>
<name>A0A4Y2BLL1_ARAVE</name>
<evidence type="ECO:0000313" key="4">
    <source>
        <dbReference type="Proteomes" id="UP000499080"/>
    </source>
</evidence>
<evidence type="ECO:0000256" key="1">
    <source>
        <dbReference type="SAM" id="MobiDB-lite"/>
    </source>
</evidence>
<dbReference type="InterPro" id="IPR032135">
    <property type="entry name" value="DUF4817"/>
</dbReference>
<comment type="caution">
    <text evidence="3">The sequence shown here is derived from an EMBL/GenBank/DDBJ whole genome shotgun (WGS) entry which is preliminary data.</text>
</comment>
<feature type="domain" description="DUF4817" evidence="2">
    <location>
        <begin position="7"/>
        <end position="59"/>
    </location>
</feature>
<feature type="compositionally biased region" description="Low complexity" evidence="1">
    <location>
        <begin position="63"/>
        <end position="79"/>
    </location>
</feature>
<organism evidence="3 4">
    <name type="scientific">Araneus ventricosus</name>
    <name type="common">Orbweaver spider</name>
    <name type="synonym">Epeira ventricosa</name>
    <dbReference type="NCBI Taxonomy" id="182803"/>
    <lineage>
        <taxon>Eukaryota</taxon>
        <taxon>Metazoa</taxon>
        <taxon>Ecdysozoa</taxon>
        <taxon>Arthropoda</taxon>
        <taxon>Chelicerata</taxon>
        <taxon>Arachnida</taxon>
        <taxon>Araneae</taxon>
        <taxon>Araneomorphae</taxon>
        <taxon>Entelegynae</taxon>
        <taxon>Araneoidea</taxon>
        <taxon>Araneidae</taxon>
        <taxon>Araneus</taxon>
    </lineage>
</organism>
<keyword evidence="4" id="KW-1185">Reference proteome</keyword>
<dbReference type="OrthoDB" id="8123230at2759"/>
<proteinExistence type="predicted"/>
<reference evidence="3 4" key="1">
    <citation type="journal article" date="2019" name="Sci. Rep.">
        <title>Orb-weaving spider Araneus ventricosus genome elucidates the spidroin gene catalogue.</title>
        <authorList>
            <person name="Kono N."/>
            <person name="Nakamura H."/>
            <person name="Ohtoshi R."/>
            <person name="Moran D.A.P."/>
            <person name="Shinohara A."/>
            <person name="Yoshida Y."/>
            <person name="Fujiwara M."/>
            <person name="Mori M."/>
            <person name="Tomita M."/>
            <person name="Arakawa K."/>
        </authorList>
    </citation>
    <scope>NUCLEOTIDE SEQUENCE [LARGE SCALE GENOMIC DNA]</scope>
</reference>
<dbReference type="EMBL" id="BGPR01000086">
    <property type="protein sequence ID" value="GBL92509.1"/>
    <property type="molecule type" value="Genomic_DNA"/>
</dbReference>
<evidence type="ECO:0000259" key="2">
    <source>
        <dbReference type="Pfam" id="PF16087"/>
    </source>
</evidence>
<dbReference type="AlphaFoldDB" id="A0A4Y2BLL1"/>
<gene>
    <name evidence="3" type="ORF">AVEN_174767_1</name>
</gene>
<feature type="region of interest" description="Disordered" evidence="1">
    <location>
        <begin position="57"/>
        <end position="80"/>
    </location>
</feature>
<dbReference type="Proteomes" id="UP000499080">
    <property type="component" value="Unassembled WGS sequence"/>
</dbReference>
<protein>
    <recommendedName>
        <fullName evidence="2">DUF4817 domain-containing protein</fullName>
    </recommendedName>
</protein>